<dbReference type="InterPro" id="IPR012902">
    <property type="entry name" value="N_methyl_site"/>
</dbReference>
<reference evidence="9 10" key="1">
    <citation type="submission" date="2020-07" db="EMBL/GenBank/DDBJ databases">
        <title>Thermoactinomyces phylogeny.</title>
        <authorList>
            <person name="Dunlap C."/>
        </authorList>
    </citation>
    <scope>NUCLEOTIDE SEQUENCE [LARGE SCALE GENOMIC DNA]</scope>
    <source>
        <strain evidence="9 10">AMNI-1</strain>
    </source>
</reference>
<dbReference type="GO" id="GO:0016020">
    <property type="term" value="C:membrane"/>
    <property type="evidence" value="ECO:0007669"/>
    <property type="project" value="UniProtKB-SubCell"/>
</dbReference>
<organism evidence="9 10">
    <name type="scientific">Thermoactinomyces mirandus</name>
    <dbReference type="NCBI Taxonomy" id="2756294"/>
    <lineage>
        <taxon>Bacteria</taxon>
        <taxon>Bacillati</taxon>
        <taxon>Bacillota</taxon>
        <taxon>Bacilli</taxon>
        <taxon>Bacillales</taxon>
        <taxon>Thermoactinomycetaceae</taxon>
        <taxon>Thermoactinomyces</taxon>
    </lineage>
</organism>
<dbReference type="PANTHER" id="PTHR30093">
    <property type="entry name" value="GENERAL SECRETION PATHWAY PROTEIN G"/>
    <property type="match status" value="1"/>
</dbReference>
<accession>A0A7W1XUK0</accession>
<keyword evidence="10" id="KW-1185">Reference proteome</keyword>
<evidence type="ECO:0000256" key="3">
    <source>
        <dbReference type="ARBA" id="ARBA00022481"/>
    </source>
</evidence>
<evidence type="ECO:0000313" key="10">
    <source>
        <dbReference type="Proteomes" id="UP000538292"/>
    </source>
</evidence>
<dbReference type="AlphaFoldDB" id="A0A7W1XUK0"/>
<protein>
    <submittedName>
        <fullName evidence="9">Prepilin-type N-terminal cleavage/methylation domain-containing protein</fullName>
    </submittedName>
</protein>
<keyword evidence="6 8" id="KW-0472">Membrane</keyword>
<sequence length="113" mass="12802">MERSRYHGEKGFTLIEMLIVLFIIGLILAIAIPNLKVAGRKAQEKADLANRQIIAAQADHYFLEYGEYPDSVKELVKRGYLRSIPPCPGGRGGYVIHKEPNLSFERRVTCDKK</sequence>
<dbReference type="PANTHER" id="PTHR30093:SF44">
    <property type="entry name" value="TYPE II SECRETION SYSTEM CORE PROTEIN G"/>
    <property type="match status" value="1"/>
</dbReference>
<proteinExistence type="predicted"/>
<dbReference type="NCBIfam" id="TIGR02532">
    <property type="entry name" value="IV_pilin_GFxxxE"/>
    <property type="match status" value="1"/>
</dbReference>
<dbReference type="SUPFAM" id="SSF54523">
    <property type="entry name" value="Pili subunits"/>
    <property type="match status" value="1"/>
</dbReference>
<keyword evidence="7" id="KW-0178">Competence</keyword>
<evidence type="ECO:0000256" key="8">
    <source>
        <dbReference type="SAM" id="Phobius"/>
    </source>
</evidence>
<feature type="transmembrane region" description="Helical" evidence="8">
    <location>
        <begin position="12"/>
        <end position="32"/>
    </location>
</feature>
<dbReference type="GO" id="GO:0030420">
    <property type="term" value="P:establishment of competence for transformation"/>
    <property type="evidence" value="ECO:0007669"/>
    <property type="project" value="UniProtKB-KW"/>
</dbReference>
<keyword evidence="4 8" id="KW-0812">Transmembrane</keyword>
<evidence type="ECO:0000256" key="4">
    <source>
        <dbReference type="ARBA" id="ARBA00022692"/>
    </source>
</evidence>
<dbReference type="EMBL" id="JACEOL010000053">
    <property type="protein sequence ID" value="MBA4603463.1"/>
    <property type="molecule type" value="Genomic_DNA"/>
</dbReference>
<evidence type="ECO:0000256" key="2">
    <source>
        <dbReference type="ARBA" id="ARBA00004241"/>
    </source>
</evidence>
<dbReference type="Proteomes" id="UP000538292">
    <property type="component" value="Unassembled WGS sequence"/>
</dbReference>
<gene>
    <name evidence="9" type="ORF">H2C83_14325</name>
</gene>
<dbReference type="InterPro" id="IPR045584">
    <property type="entry name" value="Pilin-like"/>
</dbReference>
<evidence type="ECO:0000256" key="1">
    <source>
        <dbReference type="ARBA" id="ARBA00004167"/>
    </source>
</evidence>
<keyword evidence="3" id="KW-0488">Methylation</keyword>
<dbReference type="Pfam" id="PF07963">
    <property type="entry name" value="N_methyl"/>
    <property type="match status" value="1"/>
</dbReference>
<evidence type="ECO:0000256" key="6">
    <source>
        <dbReference type="ARBA" id="ARBA00023136"/>
    </source>
</evidence>
<keyword evidence="5 8" id="KW-1133">Transmembrane helix</keyword>
<dbReference type="PROSITE" id="PS00409">
    <property type="entry name" value="PROKAR_NTER_METHYL"/>
    <property type="match status" value="1"/>
</dbReference>
<dbReference type="Gene3D" id="3.30.700.10">
    <property type="entry name" value="Glycoprotein, Type 4 Pilin"/>
    <property type="match status" value="1"/>
</dbReference>
<dbReference type="RefSeq" id="WP_181741935.1">
    <property type="nucleotide sequence ID" value="NZ_JACEOL010000053.1"/>
</dbReference>
<dbReference type="GO" id="GO:0009986">
    <property type="term" value="C:cell surface"/>
    <property type="evidence" value="ECO:0007669"/>
    <property type="project" value="UniProtKB-SubCell"/>
</dbReference>
<comment type="caution">
    <text evidence="9">The sequence shown here is derived from an EMBL/GenBank/DDBJ whole genome shotgun (WGS) entry which is preliminary data.</text>
</comment>
<evidence type="ECO:0000256" key="5">
    <source>
        <dbReference type="ARBA" id="ARBA00022989"/>
    </source>
</evidence>
<evidence type="ECO:0000256" key="7">
    <source>
        <dbReference type="ARBA" id="ARBA00023287"/>
    </source>
</evidence>
<evidence type="ECO:0000313" key="9">
    <source>
        <dbReference type="EMBL" id="MBA4603463.1"/>
    </source>
</evidence>
<comment type="subcellular location">
    <subcellularLocation>
        <location evidence="2">Cell surface</location>
    </subcellularLocation>
    <subcellularLocation>
        <location evidence="1">Membrane</location>
        <topology evidence="1">Single-pass membrane protein</topology>
    </subcellularLocation>
</comment>
<name>A0A7W1XUK0_9BACL</name>